<keyword evidence="4" id="KW-1185">Reference proteome</keyword>
<evidence type="ECO:0000256" key="2">
    <source>
        <dbReference type="HAMAP-Rule" id="MF_00973"/>
    </source>
</evidence>
<dbReference type="HAMAP" id="MF_00973">
    <property type="entry name" value="Gluconeogen_factor"/>
    <property type="match status" value="1"/>
</dbReference>
<dbReference type="NCBIfam" id="TIGR01826">
    <property type="entry name" value="CofD_related"/>
    <property type="match status" value="1"/>
</dbReference>
<proteinExistence type="inferred from homology"/>
<gene>
    <name evidence="3" type="ORF">A6F49_13630</name>
</gene>
<evidence type="ECO:0000256" key="1">
    <source>
        <dbReference type="ARBA" id="ARBA00022490"/>
    </source>
</evidence>
<comment type="subcellular location">
    <subcellularLocation>
        <location evidence="2">Cytoplasm</location>
    </subcellularLocation>
</comment>
<dbReference type="CDD" id="cd07187">
    <property type="entry name" value="YvcK_like"/>
    <property type="match status" value="1"/>
</dbReference>
<comment type="caution">
    <text evidence="3">The sequence shown here is derived from an EMBL/GenBank/DDBJ whole genome shotgun (WGS) entry which is preliminary data.</text>
</comment>
<dbReference type="Gene3D" id="3.40.50.10680">
    <property type="entry name" value="CofD-like domains"/>
    <property type="match status" value="1"/>
</dbReference>
<dbReference type="InterPro" id="IPR038136">
    <property type="entry name" value="CofD-like_dom_sf"/>
</dbReference>
<dbReference type="RefSeq" id="WP_043058303.1">
    <property type="nucleotide sequence ID" value="NZ_LXEY01000021.1"/>
</dbReference>
<dbReference type="InterPro" id="IPR002882">
    <property type="entry name" value="CofD"/>
</dbReference>
<protein>
    <recommendedName>
        <fullName evidence="2">Putative gluconeogenesis factor</fullName>
    </recommendedName>
</protein>
<dbReference type="PANTHER" id="PTHR30135:SF3">
    <property type="entry name" value="GLUCONEOGENESIS FACTOR-RELATED"/>
    <property type="match status" value="1"/>
</dbReference>
<dbReference type="GO" id="GO:0043743">
    <property type="term" value="F:LPPG:FO 2-phospho-L-lactate transferase activity"/>
    <property type="evidence" value="ECO:0007669"/>
    <property type="project" value="InterPro"/>
</dbReference>
<keyword evidence="1 2" id="KW-0963">Cytoplasm</keyword>
<dbReference type="GO" id="GO:0005737">
    <property type="term" value="C:cytoplasm"/>
    <property type="evidence" value="ECO:0007669"/>
    <property type="project" value="UniProtKB-SubCell"/>
</dbReference>
<dbReference type="STRING" id="1837282.A6F49_13630"/>
<name>A0A1B7LX88_9MICC</name>
<dbReference type="OrthoDB" id="9783842at2"/>
<evidence type="ECO:0000313" key="3">
    <source>
        <dbReference type="EMBL" id="OAV59808.1"/>
    </source>
</evidence>
<evidence type="ECO:0000313" key="4">
    <source>
        <dbReference type="Proteomes" id="UP000078292"/>
    </source>
</evidence>
<dbReference type="AlphaFoldDB" id="A0A1B7LX88"/>
<comment type="function">
    <text evidence="2">Required for morphogenesis under gluconeogenic growth conditions.</text>
</comment>
<dbReference type="GO" id="GO:0008360">
    <property type="term" value="P:regulation of cell shape"/>
    <property type="evidence" value="ECO:0007669"/>
    <property type="project" value="UniProtKB-UniRule"/>
</dbReference>
<keyword evidence="3" id="KW-0808">Transferase</keyword>
<sequence>MSMHVTGQLPLAPVNRPERATIGHYAPNLSVTALGGGHGLYATLSALRLISGEITAVVTVADDGGSSGVIRQEMDVLPPGDLRMALAALCDDTDWGRTWRDTMQHRFKTATTNGDPGTLDNHALGNLLIVALWELLGDPVDGLAWAGALLGARGVVLPMSTTPMTISGTVLGDGDDGRLTQRHVIGQDRLAKTAARGRVSHIELSPADAPATPQALKAIDSTDWVILGPGSWYTSVLPHLLLAEQRAALAQTPAKRCLVMNLQPSTTETVGMSAAEHLSVLHYYAPEFRLDVIIADPTVVTDDHRDEFCQAAEKLGATVVFSKVKDEHRDNVHDPLRLAVAFSEAFDSIAS</sequence>
<dbReference type="SUPFAM" id="SSF142338">
    <property type="entry name" value="CofD-like"/>
    <property type="match status" value="1"/>
</dbReference>
<accession>A0A1B7LX88</accession>
<dbReference type="InterPro" id="IPR010119">
    <property type="entry name" value="Gluconeogen_factor"/>
</dbReference>
<comment type="similarity">
    <text evidence="2">Belongs to the gluconeogenesis factor family.</text>
</comment>
<dbReference type="EMBL" id="LXEY01000021">
    <property type="protein sequence ID" value="OAV59808.1"/>
    <property type="molecule type" value="Genomic_DNA"/>
</dbReference>
<reference evidence="3 4" key="1">
    <citation type="submission" date="2016-04" db="EMBL/GenBank/DDBJ databases">
        <title>First whole genome shotgun sequence of the bacterium Enteractinococcus sp. strain UASWS1574.</title>
        <authorList>
            <person name="Crovadore J."/>
            <person name="Chablais R."/>
            <person name="Lefort F."/>
        </authorList>
    </citation>
    <scope>NUCLEOTIDE SEQUENCE [LARGE SCALE GENOMIC DNA]</scope>
    <source>
        <strain evidence="3 4">UASWS1574</strain>
    </source>
</reference>
<organism evidence="3 4">
    <name type="scientific">Enteractinococcus helveticum</name>
    <dbReference type="NCBI Taxonomy" id="1837282"/>
    <lineage>
        <taxon>Bacteria</taxon>
        <taxon>Bacillati</taxon>
        <taxon>Actinomycetota</taxon>
        <taxon>Actinomycetes</taxon>
        <taxon>Micrococcales</taxon>
        <taxon>Micrococcaceae</taxon>
    </lineage>
</organism>
<dbReference type="PANTHER" id="PTHR30135">
    <property type="entry name" value="UNCHARACTERIZED PROTEIN YVCK-RELATED"/>
    <property type="match status" value="1"/>
</dbReference>
<dbReference type="Pfam" id="PF01933">
    <property type="entry name" value="CofD"/>
    <property type="match status" value="1"/>
</dbReference>
<dbReference type="Proteomes" id="UP000078292">
    <property type="component" value="Unassembled WGS sequence"/>
</dbReference>